<dbReference type="GO" id="GO:0016020">
    <property type="term" value="C:membrane"/>
    <property type="evidence" value="ECO:0007669"/>
    <property type="project" value="UniProtKB-SubCell"/>
</dbReference>
<evidence type="ECO:0000256" key="11">
    <source>
        <dbReference type="ARBA" id="ARBA00023008"/>
    </source>
</evidence>
<dbReference type="InterPro" id="IPR014222">
    <property type="entry name" value="Cyt_c_oxidase_su2"/>
</dbReference>
<dbReference type="GO" id="GO:0016491">
    <property type="term" value="F:oxidoreductase activity"/>
    <property type="evidence" value="ECO:0007669"/>
    <property type="project" value="InterPro"/>
</dbReference>
<feature type="domain" description="Cytochrome oxidase subunit II copper A binding" evidence="18">
    <location>
        <begin position="123"/>
        <end position="238"/>
    </location>
</feature>
<dbReference type="Pfam" id="PF00116">
    <property type="entry name" value="COX2"/>
    <property type="match status" value="1"/>
</dbReference>
<keyword evidence="12 17" id="KW-0472">Membrane</keyword>
<comment type="similarity">
    <text evidence="2">Belongs to the cytochrome c oxidase subunit 2 family.</text>
</comment>
<dbReference type="InterPro" id="IPR009056">
    <property type="entry name" value="Cyt_c-like_dom"/>
</dbReference>
<comment type="caution">
    <text evidence="20">The sequence shown here is derived from an EMBL/GenBank/DDBJ whole genome shotgun (WGS) entry which is preliminary data.</text>
</comment>
<evidence type="ECO:0000256" key="8">
    <source>
        <dbReference type="ARBA" id="ARBA00022982"/>
    </source>
</evidence>
<evidence type="ECO:0000256" key="4">
    <source>
        <dbReference type="ARBA" id="ARBA00022617"/>
    </source>
</evidence>
<dbReference type="InterPro" id="IPR036909">
    <property type="entry name" value="Cyt_c-like_dom_sf"/>
</dbReference>
<dbReference type="GO" id="GO:0042773">
    <property type="term" value="P:ATP synthesis coupled electron transport"/>
    <property type="evidence" value="ECO:0007669"/>
    <property type="project" value="TreeGrafter"/>
</dbReference>
<dbReference type="Gene3D" id="2.60.40.420">
    <property type="entry name" value="Cupredoxins - blue copper proteins"/>
    <property type="match status" value="1"/>
</dbReference>
<name>A0A161Q6L8_9PROT</name>
<dbReference type="NCBIfam" id="TIGR02866">
    <property type="entry name" value="CoxB"/>
    <property type="match status" value="1"/>
</dbReference>
<evidence type="ECO:0000256" key="14">
    <source>
        <dbReference type="ARBA" id="ARBA00031399"/>
    </source>
</evidence>
<organism evidence="20 21">
    <name type="scientific">Tistrella mobilis</name>
    <dbReference type="NCBI Taxonomy" id="171437"/>
    <lineage>
        <taxon>Bacteria</taxon>
        <taxon>Pseudomonadati</taxon>
        <taxon>Pseudomonadota</taxon>
        <taxon>Alphaproteobacteria</taxon>
        <taxon>Geminicoccales</taxon>
        <taxon>Geminicoccaceae</taxon>
        <taxon>Tistrella</taxon>
    </lineage>
</organism>
<dbReference type="Proteomes" id="UP000075787">
    <property type="component" value="Unassembled WGS sequence"/>
</dbReference>
<evidence type="ECO:0000259" key="18">
    <source>
        <dbReference type="PROSITE" id="PS50857"/>
    </source>
</evidence>
<keyword evidence="6 17" id="KW-0812">Transmembrane</keyword>
<dbReference type="InterPro" id="IPR034236">
    <property type="entry name" value="CuRO_CcO_Caa3_II"/>
</dbReference>
<keyword evidence="7 16" id="KW-0479">Metal-binding</keyword>
<dbReference type="SUPFAM" id="SSF49503">
    <property type="entry name" value="Cupredoxins"/>
    <property type="match status" value="1"/>
</dbReference>
<evidence type="ECO:0000313" key="21">
    <source>
        <dbReference type="Proteomes" id="UP000075787"/>
    </source>
</evidence>
<dbReference type="PROSITE" id="PS50857">
    <property type="entry name" value="COX2_CUA"/>
    <property type="match status" value="1"/>
</dbReference>
<evidence type="ECO:0000256" key="16">
    <source>
        <dbReference type="PROSITE-ProRule" id="PRU00433"/>
    </source>
</evidence>
<dbReference type="OrthoDB" id="9781261at2"/>
<dbReference type="PROSITE" id="PS00078">
    <property type="entry name" value="COX2"/>
    <property type="match status" value="1"/>
</dbReference>
<dbReference type="PANTHER" id="PTHR22888">
    <property type="entry name" value="CYTOCHROME C OXIDASE, SUBUNIT II"/>
    <property type="match status" value="1"/>
</dbReference>
<evidence type="ECO:0000256" key="12">
    <source>
        <dbReference type="ARBA" id="ARBA00023136"/>
    </source>
</evidence>
<evidence type="ECO:0000256" key="5">
    <source>
        <dbReference type="ARBA" id="ARBA00022660"/>
    </source>
</evidence>
<dbReference type="GO" id="GO:0005507">
    <property type="term" value="F:copper ion binding"/>
    <property type="evidence" value="ECO:0007669"/>
    <property type="project" value="InterPro"/>
</dbReference>
<dbReference type="PANTHER" id="PTHR22888:SF9">
    <property type="entry name" value="CYTOCHROME C OXIDASE SUBUNIT 2"/>
    <property type="match status" value="1"/>
</dbReference>
<evidence type="ECO:0000256" key="7">
    <source>
        <dbReference type="ARBA" id="ARBA00022723"/>
    </source>
</evidence>
<reference evidence="20 21" key="1">
    <citation type="submission" date="2015-12" db="EMBL/GenBank/DDBJ databases">
        <title>Genome sequence of Tistrella mobilis MCCC 1A02139.</title>
        <authorList>
            <person name="Lu L."/>
            <person name="Lai Q."/>
            <person name="Shao Z."/>
            <person name="Qian P."/>
        </authorList>
    </citation>
    <scope>NUCLEOTIDE SEQUENCE [LARGE SCALE GENOMIC DNA]</scope>
    <source>
        <strain evidence="20 21">MCCC 1A02139</strain>
    </source>
</reference>
<protein>
    <recommendedName>
        <fullName evidence="14">Cytochrome aa3 subunit 2</fullName>
    </recommendedName>
</protein>
<dbReference type="InterPro" id="IPR008972">
    <property type="entry name" value="Cupredoxin"/>
</dbReference>
<keyword evidence="4 16" id="KW-0349">Heme</keyword>
<dbReference type="GO" id="GO:0004129">
    <property type="term" value="F:cytochrome-c oxidase activity"/>
    <property type="evidence" value="ECO:0007669"/>
    <property type="project" value="UniProtKB-EC"/>
</dbReference>
<dbReference type="GO" id="GO:0020037">
    <property type="term" value="F:heme binding"/>
    <property type="evidence" value="ECO:0007669"/>
    <property type="project" value="InterPro"/>
</dbReference>
<proteinExistence type="inferred from homology"/>
<keyword evidence="10 16" id="KW-0408">Iron</keyword>
<comment type="catalytic activity">
    <reaction evidence="15">
        <text>4 Fe(II)-[cytochrome c] + O2 + 8 H(+)(in) = 4 Fe(III)-[cytochrome c] + 2 H2O + 4 H(+)(out)</text>
        <dbReference type="Rhea" id="RHEA:11436"/>
        <dbReference type="Rhea" id="RHEA-COMP:10350"/>
        <dbReference type="Rhea" id="RHEA-COMP:14399"/>
        <dbReference type="ChEBI" id="CHEBI:15377"/>
        <dbReference type="ChEBI" id="CHEBI:15378"/>
        <dbReference type="ChEBI" id="CHEBI:15379"/>
        <dbReference type="ChEBI" id="CHEBI:29033"/>
        <dbReference type="ChEBI" id="CHEBI:29034"/>
        <dbReference type="EC" id="7.1.1.9"/>
    </reaction>
</comment>
<evidence type="ECO:0000256" key="17">
    <source>
        <dbReference type="SAM" id="Phobius"/>
    </source>
</evidence>
<evidence type="ECO:0000256" key="13">
    <source>
        <dbReference type="ARBA" id="ARBA00024688"/>
    </source>
</evidence>
<dbReference type="EMBL" id="LPZR01000067">
    <property type="protein sequence ID" value="KYO55344.1"/>
    <property type="molecule type" value="Genomic_DNA"/>
</dbReference>
<dbReference type="InterPro" id="IPR002429">
    <property type="entry name" value="CcO_II-like_C"/>
</dbReference>
<feature type="transmembrane region" description="Helical" evidence="17">
    <location>
        <begin position="21"/>
        <end position="41"/>
    </location>
</feature>
<evidence type="ECO:0000259" key="19">
    <source>
        <dbReference type="PROSITE" id="PS51007"/>
    </source>
</evidence>
<gene>
    <name evidence="20" type="ORF">AUP44_23740</name>
</gene>
<evidence type="ECO:0000313" key="20">
    <source>
        <dbReference type="EMBL" id="KYO55344.1"/>
    </source>
</evidence>
<dbReference type="InterPro" id="IPR001505">
    <property type="entry name" value="Copper_CuA"/>
</dbReference>
<keyword evidence="3" id="KW-0813">Transport</keyword>
<evidence type="ECO:0000256" key="3">
    <source>
        <dbReference type="ARBA" id="ARBA00022448"/>
    </source>
</evidence>
<feature type="domain" description="Cytochrome c" evidence="19">
    <location>
        <begin position="250"/>
        <end position="342"/>
    </location>
</feature>
<evidence type="ECO:0000256" key="1">
    <source>
        <dbReference type="ARBA" id="ARBA00004141"/>
    </source>
</evidence>
<sequence length="342" mass="35492">MTPGAVTPGRGAPAARRSARGWAIAATGAALAGCSGMQSTLDPAGEAADRVATLFWIMLAGAAVIWTGVMATAIATARRKGPPVSQKRAQWFIIGAGAVFPTLVLTLLLAHGLRLMPELRAGGGDLKIRVQGEQFWWRVTYLPEGGPPVVSANELRLPAGAVVELELTSPDVIHSFWIPAIAGKTDMIPGRVTRQLLKPVKPGLYRGACAEFCGTGHTLMAFTAEVMPAEDFARWLAAEGRDAAPPAPGSAAARGARVFHEQGCGACHSIRGTGHRGTIGPDLTHLGSRHSIGAGILPNTGPHIADFIRATATVKPGVLMPAYGGIGDDDLSALAAYLEGLQ</sequence>
<accession>A0A161Q6L8</accession>
<evidence type="ECO:0000256" key="2">
    <source>
        <dbReference type="ARBA" id="ARBA00007866"/>
    </source>
</evidence>
<feature type="transmembrane region" description="Helical" evidence="17">
    <location>
        <begin position="53"/>
        <end position="77"/>
    </location>
</feature>
<evidence type="ECO:0000256" key="15">
    <source>
        <dbReference type="ARBA" id="ARBA00047816"/>
    </source>
</evidence>
<keyword evidence="11" id="KW-0186">Copper</keyword>
<dbReference type="CDD" id="cd04213">
    <property type="entry name" value="CuRO_CcO_Caa3_II"/>
    <property type="match status" value="1"/>
</dbReference>
<dbReference type="SUPFAM" id="SSF46626">
    <property type="entry name" value="Cytochrome c"/>
    <property type="match status" value="1"/>
</dbReference>
<evidence type="ECO:0000256" key="6">
    <source>
        <dbReference type="ARBA" id="ARBA00022692"/>
    </source>
</evidence>
<evidence type="ECO:0000256" key="9">
    <source>
        <dbReference type="ARBA" id="ARBA00022989"/>
    </source>
</evidence>
<comment type="subcellular location">
    <subcellularLocation>
        <location evidence="1">Membrane</location>
        <topology evidence="1">Multi-pass membrane protein</topology>
    </subcellularLocation>
</comment>
<dbReference type="AlphaFoldDB" id="A0A161Q6L8"/>
<evidence type="ECO:0000256" key="10">
    <source>
        <dbReference type="ARBA" id="ARBA00023004"/>
    </source>
</evidence>
<keyword evidence="5" id="KW-0679">Respiratory chain</keyword>
<feature type="transmembrane region" description="Helical" evidence="17">
    <location>
        <begin position="89"/>
        <end position="110"/>
    </location>
</feature>
<dbReference type="InterPro" id="IPR045187">
    <property type="entry name" value="CcO_II"/>
</dbReference>
<comment type="function">
    <text evidence="13">Subunits I and II form the functional core of the enzyme complex. Electrons originating in cytochrome c are transferred via heme a and Cu(A) to the binuclear center formed by heme a3 and Cu(B).</text>
</comment>
<keyword evidence="9 17" id="KW-1133">Transmembrane helix</keyword>
<dbReference type="PROSITE" id="PS51007">
    <property type="entry name" value="CYTC"/>
    <property type="match status" value="1"/>
</dbReference>
<keyword evidence="8" id="KW-0249">Electron transport</keyword>
<dbReference type="Pfam" id="PF00034">
    <property type="entry name" value="Cytochrom_C"/>
    <property type="match status" value="1"/>
</dbReference>